<proteinExistence type="predicted"/>
<sequence length="436" mass="49282">MSSEAPSKPIKEVNQSFMVKQIKKRTATRKMQPTADLFNLPKNTVTKQMNASDIEKLKQIYEVEGNALLTATLSCYIENREKCKSNSQQSIGNLVTLRKVILCNEFMLENRYCPNIGNKGKDSAPSDLPKQYCKPQKEGDWLHYNSLRPRSAKTVDHYFHDARTLKQYVENYNYINVEATQPYGAPILTHKQVIDSKLPQSVVDGLRAEIYNEILGKGASKIVYRAFDEYEGIEVAWNQSAIIPTAYPHLLLKGIATYGWPNNYWFLHDVINKLQHVSKHLVEDIIEYNKSFNHANSVPNGEVEAQAFIDQKGLQVVSSELHPGINGESIKRRMGSSNEVLVKEKMIGHLGGMPCTVYLIMKMNSGNQRSHNKGNVTGGESHPILRGKVGGYVLSEFVQKDKLYIIDGNGLVPRKLHLEIALGDNYLKEDKCTLHF</sequence>
<organism evidence="1 2">
    <name type="scientific">Persea americana</name>
    <name type="common">Avocado</name>
    <dbReference type="NCBI Taxonomy" id="3435"/>
    <lineage>
        <taxon>Eukaryota</taxon>
        <taxon>Viridiplantae</taxon>
        <taxon>Streptophyta</taxon>
        <taxon>Embryophyta</taxon>
        <taxon>Tracheophyta</taxon>
        <taxon>Spermatophyta</taxon>
        <taxon>Magnoliopsida</taxon>
        <taxon>Magnoliidae</taxon>
        <taxon>Laurales</taxon>
        <taxon>Lauraceae</taxon>
        <taxon>Persea</taxon>
    </lineage>
</organism>
<evidence type="ECO:0000313" key="1">
    <source>
        <dbReference type="EMBL" id="KAJ8639479.1"/>
    </source>
</evidence>
<reference evidence="1 2" key="1">
    <citation type="journal article" date="2022" name="Hortic Res">
        <title>A haplotype resolved chromosomal level avocado genome allows analysis of novel avocado genes.</title>
        <authorList>
            <person name="Nath O."/>
            <person name="Fletcher S.J."/>
            <person name="Hayward A."/>
            <person name="Shaw L.M."/>
            <person name="Masouleh A.K."/>
            <person name="Furtado A."/>
            <person name="Henry R.J."/>
            <person name="Mitter N."/>
        </authorList>
    </citation>
    <scope>NUCLEOTIDE SEQUENCE [LARGE SCALE GENOMIC DNA]</scope>
    <source>
        <strain evidence="2">cv. Hass</strain>
    </source>
</reference>
<dbReference type="EMBL" id="CM056813">
    <property type="protein sequence ID" value="KAJ8639479.1"/>
    <property type="molecule type" value="Genomic_DNA"/>
</dbReference>
<gene>
    <name evidence="1" type="ORF">MRB53_016173</name>
</gene>
<dbReference type="Proteomes" id="UP001234297">
    <property type="component" value="Chromosome 5"/>
</dbReference>
<keyword evidence="2" id="KW-1185">Reference proteome</keyword>
<name>A0ACC2M2D4_PERAE</name>
<evidence type="ECO:0000313" key="2">
    <source>
        <dbReference type="Proteomes" id="UP001234297"/>
    </source>
</evidence>
<protein>
    <submittedName>
        <fullName evidence="1">Uncharacterized protein</fullName>
    </submittedName>
</protein>
<comment type="caution">
    <text evidence="1">The sequence shown here is derived from an EMBL/GenBank/DDBJ whole genome shotgun (WGS) entry which is preliminary data.</text>
</comment>
<accession>A0ACC2M2D4</accession>